<accession>A0A660S8X7</accession>
<feature type="domain" description="CheR-type methyltransferase" evidence="5">
    <location>
        <begin position="1"/>
        <end position="266"/>
    </location>
</feature>
<evidence type="ECO:0000313" key="6">
    <source>
        <dbReference type="EMBL" id="RKX66602.1"/>
    </source>
</evidence>
<dbReference type="GO" id="GO:0008757">
    <property type="term" value="F:S-adenosylmethionine-dependent methyltransferase activity"/>
    <property type="evidence" value="ECO:0007669"/>
    <property type="project" value="InterPro"/>
</dbReference>
<evidence type="ECO:0000256" key="1">
    <source>
        <dbReference type="ARBA" id="ARBA00022603"/>
    </source>
</evidence>
<dbReference type="PROSITE" id="PS50005">
    <property type="entry name" value="TPR"/>
    <property type="match status" value="1"/>
</dbReference>
<dbReference type="CDD" id="cd02440">
    <property type="entry name" value="AdoMet_MTases"/>
    <property type="match status" value="1"/>
</dbReference>
<dbReference type="PANTHER" id="PTHR24422">
    <property type="entry name" value="CHEMOTAXIS PROTEIN METHYLTRANSFERASE"/>
    <property type="match status" value="1"/>
</dbReference>
<dbReference type="InterPro" id="IPR050903">
    <property type="entry name" value="Bact_Chemotaxis_MeTrfase"/>
</dbReference>
<dbReference type="SMART" id="SM00138">
    <property type="entry name" value="MeTrc"/>
    <property type="match status" value="1"/>
</dbReference>
<dbReference type="SMART" id="SM00028">
    <property type="entry name" value="TPR"/>
    <property type="match status" value="2"/>
</dbReference>
<feature type="repeat" description="TPR" evidence="4">
    <location>
        <begin position="411"/>
        <end position="444"/>
    </location>
</feature>
<comment type="caution">
    <text evidence="6">The sequence shown here is derived from an EMBL/GenBank/DDBJ whole genome shotgun (WGS) entry which is preliminary data.</text>
</comment>
<protein>
    <recommendedName>
        <fullName evidence="5">CheR-type methyltransferase domain-containing protein</fullName>
    </recommendedName>
</protein>
<dbReference type="InterPro" id="IPR029063">
    <property type="entry name" value="SAM-dependent_MTases_sf"/>
</dbReference>
<organism evidence="6 7">
    <name type="scientific">candidate division TA06 bacterium</name>
    <dbReference type="NCBI Taxonomy" id="2250710"/>
    <lineage>
        <taxon>Bacteria</taxon>
        <taxon>Bacteria division TA06</taxon>
    </lineage>
</organism>
<dbReference type="PROSITE" id="PS50293">
    <property type="entry name" value="TPR_REGION"/>
    <property type="match status" value="1"/>
</dbReference>
<dbReference type="PRINTS" id="PR00996">
    <property type="entry name" value="CHERMTFRASE"/>
</dbReference>
<dbReference type="SUPFAM" id="SSF53335">
    <property type="entry name" value="S-adenosyl-L-methionine-dependent methyltransferases"/>
    <property type="match status" value="1"/>
</dbReference>
<dbReference type="Gene3D" id="1.25.40.10">
    <property type="entry name" value="Tetratricopeptide repeat domain"/>
    <property type="match status" value="1"/>
</dbReference>
<dbReference type="InterPro" id="IPR022642">
    <property type="entry name" value="CheR_C"/>
</dbReference>
<evidence type="ECO:0000256" key="4">
    <source>
        <dbReference type="PROSITE-ProRule" id="PRU00339"/>
    </source>
</evidence>
<keyword evidence="1" id="KW-0489">Methyltransferase</keyword>
<dbReference type="InterPro" id="IPR011990">
    <property type="entry name" value="TPR-like_helical_dom_sf"/>
</dbReference>
<dbReference type="Pfam" id="PF01739">
    <property type="entry name" value="CheR"/>
    <property type="match status" value="1"/>
</dbReference>
<dbReference type="InterPro" id="IPR000780">
    <property type="entry name" value="CheR_MeTrfase"/>
</dbReference>
<keyword evidence="3" id="KW-0949">S-adenosyl-L-methionine</keyword>
<dbReference type="Gene3D" id="3.40.50.150">
    <property type="entry name" value="Vaccinia Virus protein VP39"/>
    <property type="match status" value="1"/>
</dbReference>
<gene>
    <name evidence="6" type="ORF">DRP44_03795</name>
</gene>
<sequence length="481" mass="57147">MELKLSDISNYVVERYGIDLKDDKLNKLKGLITSNIDISKFQNIETLFKFMDKHQEIRERIIAEIVVHETHFFRNVHQFLQLRDYILPNLIRKNKKIKILSLGCSTGEEPYSIAMIVDYYFKGFKRDISIVAVDLSAKAIEKAISGIYKKYSFKDYAEFEELEKFYIKKEKERYILSDDIKSMVQFIKGNVFDFLKYTRETYHLIFCRNLIIYFNEKTMKRFLDLVLDRLDKSGFYIAGHSEILEKIHDGFQIIFLGETFIYKKRSIYKPNLIEERVGKSLNRFVKENVPKSSKKEGKPVKVERVNKEIDLLSIKESIFRSLEEENYKEVADLCREYLAKKKEEDIGIILAYALMNLEEFNESITILKGIKGMNSVLKYHIIKGINYYFLLQFNRAIKSFKNALFICDSSIYAYYYLGLIYEQLQNYDMAKKYFKKAISNRLDDNCIYDMERMDRNLKIELGEFVKIANEKVKKIEMLMKE</sequence>
<reference evidence="6 7" key="1">
    <citation type="submission" date="2018-06" db="EMBL/GenBank/DDBJ databases">
        <title>Extensive metabolic versatility and redundancy in microbially diverse, dynamic hydrothermal sediments.</title>
        <authorList>
            <person name="Dombrowski N."/>
            <person name="Teske A."/>
            <person name="Baker B.J."/>
        </authorList>
    </citation>
    <scope>NUCLEOTIDE SEQUENCE [LARGE SCALE GENOMIC DNA]</scope>
    <source>
        <strain evidence="6">B35_G9</strain>
    </source>
</reference>
<evidence type="ECO:0000256" key="2">
    <source>
        <dbReference type="ARBA" id="ARBA00022679"/>
    </source>
</evidence>
<dbReference type="EMBL" id="QNBC01000038">
    <property type="protein sequence ID" value="RKX66602.1"/>
    <property type="molecule type" value="Genomic_DNA"/>
</dbReference>
<evidence type="ECO:0000313" key="7">
    <source>
        <dbReference type="Proteomes" id="UP000282321"/>
    </source>
</evidence>
<dbReference type="SUPFAM" id="SSF48452">
    <property type="entry name" value="TPR-like"/>
    <property type="match status" value="1"/>
</dbReference>
<dbReference type="PROSITE" id="PS50123">
    <property type="entry name" value="CHER"/>
    <property type="match status" value="1"/>
</dbReference>
<name>A0A660S8X7_UNCT6</name>
<dbReference type="Proteomes" id="UP000282321">
    <property type="component" value="Unassembled WGS sequence"/>
</dbReference>
<dbReference type="AlphaFoldDB" id="A0A660S8X7"/>
<dbReference type="GO" id="GO:0032259">
    <property type="term" value="P:methylation"/>
    <property type="evidence" value="ECO:0007669"/>
    <property type="project" value="UniProtKB-KW"/>
</dbReference>
<dbReference type="Pfam" id="PF00515">
    <property type="entry name" value="TPR_1"/>
    <property type="match status" value="1"/>
</dbReference>
<dbReference type="InterPro" id="IPR019734">
    <property type="entry name" value="TPR_rpt"/>
</dbReference>
<dbReference type="PANTHER" id="PTHR24422:SF19">
    <property type="entry name" value="CHEMOTAXIS PROTEIN METHYLTRANSFERASE"/>
    <property type="match status" value="1"/>
</dbReference>
<keyword evidence="4" id="KW-0802">TPR repeat</keyword>
<keyword evidence="2" id="KW-0808">Transferase</keyword>
<evidence type="ECO:0000259" key="5">
    <source>
        <dbReference type="PROSITE" id="PS50123"/>
    </source>
</evidence>
<evidence type="ECO:0000256" key="3">
    <source>
        <dbReference type="ARBA" id="ARBA00022691"/>
    </source>
</evidence>
<proteinExistence type="predicted"/>